<protein>
    <submittedName>
        <fullName evidence="2">Retrovirus-related Pol polyprotein LINE-1</fullName>
    </submittedName>
</protein>
<dbReference type="Proteomes" id="UP000325315">
    <property type="component" value="Unassembled WGS sequence"/>
</dbReference>
<dbReference type="OrthoDB" id="1748430at2759"/>
<dbReference type="EMBL" id="SMMG02000009">
    <property type="protein sequence ID" value="KAA3461091.1"/>
    <property type="molecule type" value="Genomic_DNA"/>
</dbReference>
<keyword evidence="3" id="KW-1185">Reference proteome</keyword>
<name>A0A5B6USM6_9ROSI</name>
<organism evidence="2 3">
    <name type="scientific">Gossypium australe</name>
    <dbReference type="NCBI Taxonomy" id="47621"/>
    <lineage>
        <taxon>Eukaryota</taxon>
        <taxon>Viridiplantae</taxon>
        <taxon>Streptophyta</taxon>
        <taxon>Embryophyta</taxon>
        <taxon>Tracheophyta</taxon>
        <taxon>Spermatophyta</taxon>
        <taxon>Magnoliopsida</taxon>
        <taxon>eudicotyledons</taxon>
        <taxon>Gunneridae</taxon>
        <taxon>Pentapetalae</taxon>
        <taxon>rosids</taxon>
        <taxon>malvids</taxon>
        <taxon>Malvales</taxon>
        <taxon>Malvaceae</taxon>
        <taxon>Malvoideae</taxon>
        <taxon>Gossypium</taxon>
    </lineage>
</organism>
<dbReference type="PANTHER" id="PTHR19446">
    <property type="entry name" value="REVERSE TRANSCRIPTASES"/>
    <property type="match status" value="1"/>
</dbReference>
<reference evidence="2" key="1">
    <citation type="submission" date="2019-08" db="EMBL/GenBank/DDBJ databases">
        <authorList>
            <person name="Liu F."/>
        </authorList>
    </citation>
    <scope>NUCLEOTIDE SEQUENCE [LARGE SCALE GENOMIC DNA]</scope>
    <source>
        <strain evidence="2">PA1801</strain>
        <tissue evidence="2">Leaf</tissue>
    </source>
</reference>
<evidence type="ECO:0000259" key="1">
    <source>
        <dbReference type="Pfam" id="PF00078"/>
    </source>
</evidence>
<dbReference type="AlphaFoldDB" id="A0A5B6USM6"/>
<gene>
    <name evidence="2" type="ORF">EPI10_027694</name>
</gene>
<comment type="caution">
    <text evidence="2">The sequence shown here is derived from an EMBL/GenBank/DDBJ whole genome shotgun (WGS) entry which is preliminary data.</text>
</comment>
<sequence>MKFYHSRTIKRREINRITALCIDNGEWCSDQDILRNKAVEFFEKLYGETYFCRDHFLEADITNEEIKRALFDMTPLKAPGSDEYHAFWDTLGGDVCQWVKDVFSGKPIEQELNNTLLVLIPKKESPEDFSQFRPIRLCSVIYKLVMKVIANLFKVVFPKLISQGQAGFIAGHNISDNIILVQEVIHSMRCKQKGRKWMAVKLDLEKAYDKVSWDFISISLIATGIPIFL</sequence>
<dbReference type="Pfam" id="PF00078">
    <property type="entry name" value="RVT_1"/>
    <property type="match status" value="1"/>
</dbReference>
<evidence type="ECO:0000313" key="2">
    <source>
        <dbReference type="EMBL" id="KAA3461091.1"/>
    </source>
</evidence>
<feature type="domain" description="Reverse transcriptase" evidence="1">
    <location>
        <begin position="120"/>
        <end position="226"/>
    </location>
</feature>
<accession>A0A5B6USM6</accession>
<proteinExistence type="predicted"/>
<evidence type="ECO:0000313" key="3">
    <source>
        <dbReference type="Proteomes" id="UP000325315"/>
    </source>
</evidence>
<dbReference type="InterPro" id="IPR000477">
    <property type="entry name" value="RT_dom"/>
</dbReference>